<proteinExistence type="predicted"/>
<gene>
    <name evidence="1" type="ORF">HHI36_005450</name>
</gene>
<organism evidence="1 2">
    <name type="scientific">Cryptolaemus montrouzieri</name>
    <dbReference type="NCBI Taxonomy" id="559131"/>
    <lineage>
        <taxon>Eukaryota</taxon>
        <taxon>Metazoa</taxon>
        <taxon>Ecdysozoa</taxon>
        <taxon>Arthropoda</taxon>
        <taxon>Hexapoda</taxon>
        <taxon>Insecta</taxon>
        <taxon>Pterygota</taxon>
        <taxon>Neoptera</taxon>
        <taxon>Endopterygota</taxon>
        <taxon>Coleoptera</taxon>
        <taxon>Polyphaga</taxon>
        <taxon>Cucujiformia</taxon>
        <taxon>Coccinelloidea</taxon>
        <taxon>Coccinellidae</taxon>
        <taxon>Scymninae</taxon>
        <taxon>Scymnini</taxon>
        <taxon>Cryptolaemus</taxon>
    </lineage>
</organism>
<sequence length="201" mass="23639">MWNFPPRDEIDWVEVTTNIQAIHVASRRSHATFQKLMEILIQVQSMRDRLISVVTRFDQINYKTPSQQELFHENVKDLQEKLMHEENAIVEKLHSHAFRHFQHDYEQTGHDFMMQSIFPAHFTIDNEKNFGNFAFVAGRKEKDYDENSVDIVVRSCKHAPLTKAQKNACNRIRKIRYALGNPAMENSLQSSMSTGRYEIIE</sequence>
<dbReference type="AlphaFoldDB" id="A0ABD2NUH0"/>
<evidence type="ECO:0000313" key="1">
    <source>
        <dbReference type="EMBL" id="KAL3282259.1"/>
    </source>
</evidence>
<evidence type="ECO:0000313" key="2">
    <source>
        <dbReference type="Proteomes" id="UP001516400"/>
    </source>
</evidence>
<comment type="caution">
    <text evidence="1">The sequence shown here is derived from an EMBL/GenBank/DDBJ whole genome shotgun (WGS) entry which is preliminary data.</text>
</comment>
<name>A0ABD2NUH0_9CUCU</name>
<accession>A0ABD2NUH0</accession>
<keyword evidence="2" id="KW-1185">Reference proteome</keyword>
<reference evidence="1 2" key="1">
    <citation type="journal article" date="2021" name="BMC Biol.">
        <title>Horizontally acquired antibacterial genes associated with adaptive radiation of ladybird beetles.</title>
        <authorList>
            <person name="Li H.S."/>
            <person name="Tang X.F."/>
            <person name="Huang Y.H."/>
            <person name="Xu Z.Y."/>
            <person name="Chen M.L."/>
            <person name="Du X.Y."/>
            <person name="Qiu B.Y."/>
            <person name="Chen P.T."/>
            <person name="Zhang W."/>
            <person name="Slipinski A."/>
            <person name="Escalona H.E."/>
            <person name="Waterhouse R.M."/>
            <person name="Zwick A."/>
            <person name="Pang H."/>
        </authorList>
    </citation>
    <scope>NUCLEOTIDE SEQUENCE [LARGE SCALE GENOMIC DNA]</scope>
    <source>
        <strain evidence="1">SYSU2018</strain>
    </source>
</reference>
<dbReference type="Proteomes" id="UP001516400">
    <property type="component" value="Unassembled WGS sequence"/>
</dbReference>
<protein>
    <submittedName>
        <fullName evidence="1">Uncharacterized protein</fullName>
    </submittedName>
</protein>
<dbReference type="EMBL" id="JABFTP020000144">
    <property type="protein sequence ID" value="KAL3282259.1"/>
    <property type="molecule type" value="Genomic_DNA"/>
</dbReference>